<protein>
    <submittedName>
        <fullName evidence="3">AMP-binding protein</fullName>
    </submittedName>
</protein>
<dbReference type="InterPro" id="IPR000873">
    <property type="entry name" value="AMP-dep_synth/lig_dom"/>
</dbReference>
<evidence type="ECO:0000313" key="3">
    <source>
        <dbReference type="EMBL" id="MFD2472901.1"/>
    </source>
</evidence>
<dbReference type="InterPro" id="IPR042099">
    <property type="entry name" value="ANL_N_sf"/>
</dbReference>
<evidence type="ECO:0000313" key="4">
    <source>
        <dbReference type="Proteomes" id="UP001597483"/>
    </source>
</evidence>
<gene>
    <name evidence="3" type="ORF">ACFSVL_36270</name>
</gene>
<proteinExistence type="predicted"/>
<dbReference type="PANTHER" id="PTHR43767">
    <property type="entry name" value="LONG-CHAIN-FATTY-ACID--COA LIGASE"/>
    <property type="match status" value="1"/>
</dbReference>
<dbReference type="Pfam" id="PF13193">
    <property type="entry name" value="AMP-binding_C"/>
    <property type="match status" value="1"/>
</dbReference>
<dbReference type="SUPFAM" id="SSF56801">
    <property type="entry name" value="Acetyl-CoA synthetase-like"/>
    <property type="match status" value="1"/>
</dbReference>
<dbReference type="InterPro" id="IPR045851">
    <property type="entry name" value="AMP-bd_C_sf"/>
</dbReference>
<dbReference type="EMBL" id="JBHUKS010000028">
    <property type="protein sequence ID" value="MFD2472901.1"/>
    <property type="molecule type" value="Genomic_DNA"/>
</dbReference>
<dbReference type="PANTHER" id="PTHR43767:SF7">
    <property type="entry name" value="MEDIUM_LONG-CHAIN-FATTY-ACID--COA LIGASE FADD8"/>
    <property type="match status" value="1"/>
</dbReference>
<dbReference type="Pfam" id="PF00501">
    <property type="entry name" value="AMP-binding"/>
    <property type="match status" value="1"/>
</dbReference>
<evidence type="ECO:0000259" key="2">
    <source>
        <dbReference type="Pfam" id="PF13193"/>
    </source>
</evidence>
<organism evidence="3 4">
    <name type="scientific">Amycolatopsis silviterrae</name>
    <dbReference type="NCBI Taxonomy" id="1656914"/>
    <lineage>
        <taxon>Bacteria</taxon>
        <taxon>Bacillati</taxon>
        <taxon>Actinomycetota</taxon>
        <taxon>Actinomycetes</taxon>
        <taxon>Pseudonocardiales</taxon>
        <taxon>Pseudonocardiaceae</taxon>
        <taxon>Amycolatopsis</taxon>
    </lineage>
</organism>
<dbReference type="RefSeq" id="WP_378310970.1">
    <property type="nucleotide sequence ID" value="NZ_JBHUKS010000028.1"/>
</dbReference>
<dbReference type="InterPro" id="IPR050237">
    <property type="entry name" value="ATP-dep_AMP-bd_enzyme"/>
</dbReference>
<keyword evidence="4" id="KW-1185">Reference proteome</keyword>
<comment type="caution">
    <text evidence="3">The sequence shown here is derived from an EMBL/GenBank/DDBJ whole genome shotgun (WGS) entry which is preliminary data.</text>
</comment>
<evidence type="ECO:0000259" key="1">
    <source>
        <dbReference type="Pfam" id="PF00501"/>
    </source>
</evidence>
<dbReference type="Proteomes" id="UP001597483">
    <property type="component" value="Unassembled WGS sequence"/>
</dbReference>
<feature type="domain" description="AMP-dependent synthetase/ligase" evidence="1">
    <location>
        <begin position="10"/>
        <end position="333"/>
    </location>
</feature>
<name>A0ABW5HI20_9PSEU</name>
<dbReference type="InterPro" id="IPR025110">
    <property type="entry name" value="AMP-bd_C"/>
</dbReference>
<dbReference type="Gene3D" id="3.30.300.30">
    <property type="match status" value="1"/>
</dbReference>
<reference evidence="4" key="1">
    <citation type="journal article" date="2019" name="Int. J. Syst. Evol. Microbiol.">
        <title>The Global Catalogue of Microorganisms (GCM) 10K type strain sequencing project: providing services to taxonomists for standard genome sequencing and annotation.</title>
        <authorList>
            <consortium name="The Broad Institute Genomics Platform"/>
            <consortium name="The Broad Institute Genome Sequencing Center for Infectious Disease"/>
            <person name="Wu L."/>
            <person name="Ma J."/>
        </authorList>
    </citation>
    <scope>NUCLEOTIDE SEQUENCE [LARGE SCALE GENOMIC DNA]</scope>
    <source>
        <strain evidence="4">CGMCC 4.7641</strain>
    </source>
</reference>
<dbReference type="Gene3D" id="3.40.50.12780">
    <property type="entry name" value="N-terminal domain of ligase-like"/>
    <property type="match status" value="1"/>
</dbReference>
<sequence length="468" mass="49416">MTGSVGALVERCAQRYGRTVAVECGGRKITHREQIGRIRRTGRALLALGLRQGDRVAVLMANSPELVDVWFGLAWAGLAVVPLDPVGGPPDHAFRIRDSGARAVVHDPVHADAVTAEHTLDTERLSRLAAAQPDGPGMPAVASTDLFGIYYTGDETGRPVGAMHTHGTYLAALLGHLADGGLGERDRFAHVAPITHASGMFVLPTWLRGGTNVLLDRFDLDLFARTAEPITATMLVPTTLHRLVEHGRPAALSTVVCGVAPARCALLLAARELFGPVVTCLYGLAEAPNQIAMLGKTDRASASLGRPVTIAETRLAEDGELLVRGPHVSPGYWRRPDLDSGGWLHTGDLVEEDDQGFLHPVGRKKDLIVSGGYPVFAAPVEEALAAHPAVRQAAVIGIPDDLWGERVAAVVVADPGSGVSGADLTAWTAERLGRVRAPKTVEFVASIPRLASGQPDKAALRGNARCGS</sequence>
<feature type="domain" description="AMP-binding enzyme C-terminal" evidence="2">
    <location>
        <begin position="380"/>
        <end position="453"/>
    </location>
</feature>
<accession>A0ABW5HI20</accession>